<keyword evidence="2" id="KW-1185">Reference proteome</keyword>
<dbReference type="RefSeq" id="WP_065286714.1">
    <property type="nucleotide sequence ID" value="NZ_LFOE01000001.1"/>
</dbReference>
<reference evidence="1 2" key="1">
    <citation type="submission" date="2015-06" db="EMBL/GenBank/DDBJ databases">
        <title>Genome sequence of Mycobacterium kumamotonense strain Roo.</title>
        <authorList>
            <person name="Greninger A.L."/>
            <person name="Cunningham G."/>
            <person name="Miller S."/>
        </authorList>
    </citation>
    <scope>NUCLEOTIDE SEQUENCE [LARGE SCALE GENOMIC DNA]</scope>
    <source>
        <strain evidence="1 2">Roo</strain>
    </source>
</reference>
<proteinExistence type="predicted"/>
<evidence type="ECO:0000313" key="1">
    <source>
        <dbReference type="EMBL" id="OBY33447.1"/>
    </source>
</evidence>
<organism evidence="1 2">
    <name type="scientific">Mycolicibacter kumamotonensis</name>
    <dbReference type="NCBI Taxonomy" id="354243"/>
    <lineage>
        <taxon>Bacteria</taxon>
        <taxon>Bacillati</taxon>
        <taxon>Actinomycetota</taxon>
        <taxon>Actinomycetes</taxon>
        <taxon>Mycobacteriales</taxon>
        <taxon>Mycobacteriaceae</taxon>
        <taxon>Mycolicibacter</taxon>
    </lineage>
</organism>
<comment type="caution">
    <text evidence="1">The sequence shown here is derived from an EMBL/GenBank/DDBJ whole genome shotgun (WGS) entry which is preliminary data.</text>
</comment>
<dbReference type="EMBL" id="LFOE01000001">
    <property type="protein sequence ID" value="OBY33447.1"/>
    <property type="molecule type" value="Genomic_DNA"/>
</dbReference>
<dbReference type="OrthoDB" id="9981539at2"/>
<dbReference type="AlphaFoldDB" id="A0A1B8SL60"/>
<dbReference type="Proteomes" id="UP000092668">
    <property type="component" value="Unassembled WGS sequence"/>
</dbReference>
<evidence type="ECO:0000313" key="2">
    <source>
        <dbReference type="Proteomes" id="UP000092668"/>
    </source>
</evidence>
<protein>
    <submittedName>
        <fullName evidence="1">Uncharacterized protein</fullName>
    </submittedName>
</protein>
<sequence length="91" mass="10189">MSDLVELQRALDLYGAAVYWHFSRRYGGLVGEQTEDAASVRDVLRSKAVGAGASEEQLDDARRYAHCCAIDHRKPLMAGASFRTFEKEVLR</sequence>
<gene>
    <name evidence="1" type="ORF">ACT18_00405</name>
</gene>
<name>A0A1B8SL60_9MYCO</name>
<accession>A0A1B8SL60</accession>